<dbReference type="EMBL" id="FMXO01000009">
    <property type="protein sequence ID" value="SDB36871.1"/>
    <property type="molecule type" value="Genomic_DNA"/>
</dbReference>
<name>A0A1G6CVJ4_9BACT</name>
<accession>A0A1G6CVJ4</accession>
<evidence type="ECO:0000313" key="1">
    <source>
        <dbReference type="EMBL" id="SDB36871.1"/>
    </source>
</evidence>
<dbReference type="AlphaFoldDB" id="A0A1G6CVJ4"/>
<reference evidence="1 2" key="1">
    <citation type="submission" date="2016-10" db="EMBL/GenBank/DDBJ databases">
        <authorList>
            <person name="de Groot N.N."/>
        </authorList>
    </citation>
    <scope>NUCLEOTIDE SEQUENCE [LARGE SCALE GENOMIC DNA]</scope>
    <source>
        <strain evidence="1 2">ASO4-2</strain>
    </source>
</reference>
<dbReference type="OrthoDB" id="5471150at2"/>
<gene>
    <name evidence="1" type="ORF">SAMN05660653_01755</name>
</gene>
<proteinExistence type="predicted"/>
<keyword evidence="2" id="KW-1185">Reference proteome</keyword>
<organism evidence="1 2">
    <name type="scientific">Desulfonatronum thiosulfatophilum</name>
    <dbReference type="NCBI Taxonomy" id="617002"/>
    <lineage>
        <taxon>Bacteria</taxon>
        <taxon>Pseudomonadati</taxon>
        <taxon>Thermodesulfobacteriota</taxon>
        <taxon>Desulfovibrionia</taxon>
        <taxon>Desulfovibrionales</taxon>
        <taxon>Desulfonatronaceae</taxon>
        <taxon>Desulfonatronum</taxon>
    </lineage>
</organism>
<protein>
    <submittedName>
        <fullName evidence="1">Uncharacterized protein</fullName>
    </submittedName>
</protein>
<sequence length="84" mass="9756">MEKRYLLRKCGSGSKSMPIDCFTANGMAEANEAVKWLRQHHPERQDLQLETGEFFELLEQGHCPPEEWEADLAELARKRKQTLP</sequence>
<evidence type="ECO:0000313" key="2">
    <source>
        <dbReference type="Proteomes" id="UP000198771"/>
    </source>
</evidence>
<dbReference type="Proteomes" id="UP000198771">
    <property type="component" value="Unassembled WGS sequence"/>
</dbReference>